<sequence>MLRYGAAPGKILILAKKAFEGKYSEDAIKKWLKVFVKRFFSQQFKRSCLPDGPKVGSISLSPREIGVCPATPLQTHGCLNWKNSNNKSSGHRVPSLLPLSFHSKRPNKIRGFIALLLFYPAVMKG</sequence>
<dbReference type="Gene3D" id="1.10.10.1140">
    <property type="entry name" value="Glutamine-dependent NAD+ synthetase, C-terminal domain"/>
    <property type="match status" value="1"/>
</dbReference>
<keyword evidence="2" id="KW-1185">Reference proteome</keyword>
<gene>
    <name evidence="1" type="ORF">JCM21531_2382</name>
</gene>
<protein>
    <submittedName>
        <fullName evidence="1">NAD synthetase</fullName>
    </submittedName>
</protein>
<accession>W4V670</accession>
<dbReference type="Proteomes" id="UP000019109">
    <property type="component" value="Unassembled WGS sequence"/>
</dbReference>
<proteinExistence type="predicted"/>
<comment type="caution">
    <text evidence="1">The sequence shown here is derived from an EMBL/GenBank/DDBJ whole genome shotgun (WGS) entry which is preliminary data.</text>
</comment>
<dbReference type="AlphaFoldDB" id="W4V670"/>
<name>W4V670_9FIRM</name>
<organism evidence="1 2">
    <name type="scientific">Acetivibrio straminisolvens JCM 21531</name>
    <dbReference type="NCBI Taxonomy" id="1294263"/>
    <lineage>
        <taxon>Bacteria</taxon>
        <taxon>Bacillati</taxon>
        <taxon>Bacillota</taxon>
        <taxon>Clostridia</taxon>
        <taxon>Eubacteriales</taxon>
        <taxon>Oscillospiraceae</taxon>
        <taxon>Acetivibrio</taxon>
    </lineage>
</organism>
<evidence type="ECO:0000313" key="1">
    <source>
        <dbReference type="EMBL" id="GAE88900.1"/>
    </source>
</evidence>
<dbReference type="STRING" id="1294263.JCM21531_2382"/>
<evidence type="ECO:0000313" key="2">
    <source>
        <dbReference type="Proteomes" id="UP000019109"/>
    </source>
</evidence>
<dbReference type="InterPro" id="IPR041856">
    <property type="entry name" value="NAD+_synth_C"/>
</dbReference>
<reference evidence="1" key="1">
    <citation type="journal article" date="2014" name="Genome Announc.">
        <title>Draft Genome Sequence of Clostridium straminisolvens Strain JCM 21531T, Isolated from a Cellulose-Degrading Bacterial Community.</title>
        <authorList>
            <person name="Yuki M."/>
            <person name="Oshima K."/>
            <person name="Suda W."/>
            <person name="Sakamoto M."/>
            <person name="Kitamura K."/>
            <person name="Iida T."/>
            <person name="Hattori M."/>
            <person name="Ohkuma M."/>
        </authorList>
    </citation>
    <scope>NUCLEOTIDE SEQUENCE [LARGE SCALE GENOMIC DNA]</scope>
    <source>
        <strain evidence="1">JCM 21531</strain>
    </source>
</reference>
<dbReference type="EMBL" id="BAVR01000026">
    <property type="protein sequence ID" value="GAE88900.1"/>
    <property type="molecule type" value="Genomic_DNA"/>
</dbReference>